<evidence type="ECO:0000313" key="2">
    <source>
        <dbReference type="EMBL" id="KKL93737.1"/>
    </source>
</evidence>
<reference evidence="2" key="1">
    <citation type="journal article" date="2015" name="Nature">
        <title>Complex archaea that bridge the gap between prokaryotes and eukaryotes.</title>
        <authorList>
            <person name="Spang A."/>
            <person name="Saw J.H."/>
            <person name="Jorgensen S.L."/>
            <person name="Zaremba-Niedzwiedzka K."/>
            <person name="Martijn J."/>
            <person name="Lind A.E."/>
            <person name="van Eijk R."/>
            <person name="Schleper C."/>
            <person name="Guy L."/>
            <person name="Ettema T.J."/>
        </authorList>
    </citation>
    <scope>NUCLEOTIDE SEQUENCE</scope>
</reference>
<name>A0A0F9J3J6_9ZZZZ</name>
<accession>A0A0F9J3J6</accession>
<protein>
    <submittedName>
        <fullName evidence="2">Uncharacterized protein</fullName>
    </submittedName>
</protein>
<evidence type="ECO:0000256" key="1">
    <source>
        <dbReference type="SAM" id="MobiDB-lite"/>
    </source>
</evidence>
<proteinExistence type="predicted"/>
<gene>
    <name evidence="2" type="ORF">LCGC14_1871700</name>
</gene>
<comment type="caution">
    <text evidence="2">The sequence shown here is derived from an EMBL/GenBank/DDBJ whole genome shotgun (WGS) entry which is preliminary data.</text>
</comment>
<dbReference type="EMBL" id="LAZR01019108">
    <property type="protein sequence ID" value="KKL93737.1"/>
    <property type="molecule type" value="Genomic_DNA"/>
</dbReference>
<sequence>MKEFIVEVWGNYTTLIKKKLFIQSNAGLDLPGSPSRKSSRDTRNSGSGAIDTGEAPIGSLNTRKY</sequence>
<dbReference type="AlphaFoldDB" id="A0A0F9J3J6"/>
<feature type="region of interest" description="Disordered" evidence="1">
    <location>
        <begin position="27"/>
        <end position="65"/>
    </location>
</feature>
<organism evidence="2">
    <name type="scientific">marine sediment metagenome</name>
    <dbReference type="NCBI Taxonomy" id="412755"/>
    <lineage>
        <taxon>unclassified sequences</taxon>
        <taxon>metagenomes</taxon>
        <taxon>ecological metagenomes</taxon>
    </lineage>
</organism>